<keyword evidence="2" id="KW-1185">Reference proteome</keyword>
<dbReference type="Pfam" id="PF22574">
    <property type="entry name" value="SPMIP8"/>
    <property type="match status" value="1"/>
</dbReference>
<dbReference type="PANTHER" id="PTHR35348">
    <property type="entry name" value="TESTIS, PROSTATE AND PLACENTA-EXPRESSED PROTEIN"/>
    <property type="match status" value="1"/>
</dbReference>
<dbReference type="Proteomes" id="UP000824782">
    <property type="component" value="Unassembled WGS sequence"/>
</dbReference>
<accession>A0AAV7ANJ0</accession>
<gene>
    <name evidence="1" type="ORF">GDO81_015643</name>
</gene>
<evidence type="ECO:0000313" key="2">
    <source>
        <dbReference type="Proteomes" id="UP000824782"/>
    </source>
</evidence>
<sequence>MALAQHHCSWASDKSSPVYPLAGVKHCLFHPRLPTLRRMEMDSMVHKLSDEHSRTNTPCDHRSFKNTRFTTYGSEKHLLPSLEITNTGRQLTRRDTHQNTEIQRGWTKDEDVTCRQAAKDSPRGPTNSGDFQLMELKKMDLGFGGYAVRFLSPEVTHSWKFCLQHNPSLDEYGQKPVPVEIMNIFRTFGPAYR</sequence>
<dbReference type="AlphaFoldDB" id="A0AAV7ANJ0"/>
<dbReference type="InterPro" id="IPR034584">
    <property type="entry name" value="SPMIP8"/>
</dbReference>
<comment type="caution">
    <text evidence="1">The sequence shown here is derived from an EMBL/GenBank/DDBJ whole genome shotgun (WGS) entry which is preliminary data.</text>
</comment>
<protein>
    <submittedName>
        <fullName evidence="1">Uncharacterized protein</fullName>
    </submittedName>
</protein>
<dbReference type="EMBL" id="WNYA01000007">
    <property type="protein sequence ID" value="KAG8562330.1"/>
    <property type="molecule type" value="Genomic_DNA"/>
</dbReference>
<dbReference type="PANTHER" id="PTHR35348:SF1">
    <property type="entry name" value="TESTIS, PROSTATE AND PLACENTA-EXPRESSED PROTEIN"/>
    <property type="match status" value="1"/>
</dbReference>
<evidence type="ECO:0000313" key="1">
    <source>
        <dbReference type="EMBL" id="KAG8562330.1"/>
    </source>
</evidence>
<reference evidence="1" key="1">
    <citation type="thesis" date="2020" institute="ProQuest LLC" country="789 East Eisenhower Parkway, Ann Arbor, MI, USA">
        <title>Comparative Genomics and Chromosome Evolution.</title>
        <authorList>
            <person name="Mudd A.B."/>
        </authorList>
    </citation>
    <scope>NUCLEOTIDE SEQUENCE</scope>
    <source>
        <strain evidence="1">237g6f4</strain>
        <tissue evidence="1">Blood</tissue>
    </source>
</reference>
<proteinExistence type="predicted"/>
<organism evidence="1 2">
    <name type="scientific">Engystomops pustulosus</name>
    <name type="common">Tungara frog</name>
    <name type="synonym">Physalaemus pustulosus</name>
    <dbReference type="NCBI Taxonomy" id="76066"/>
    <lineage>
        <taxon>Eukaryota</taxon>
        <taxon>Metazoa</taxon>
        <taxon>Chordata</taxon>
        <taxon>Craniata</taxon>
        <taxon>Vertebrata</taxon>
        <taxon>Euteleostomi</taxon>
        <taxon>Amphibia</taxon>
        <taxon>Batrachia</taxon>
        <taxon>Anura</taxon>
        <taxon>Neobatrachia</taxon>
        <taxon>Hyloidea</taxon>
        <taxon>Leptodactylidae</taxon>
        <taxon>Leiuperinae</taxon>
        <taxon>Engystomops</taxon>
    </lineage>
</organism>
<name>A0AAV7ANJ0_ENGPU</name>